<dbReference type="InterPro" id="IPR016152">
    <property type="entry name" value="PTrfase/Anion_transptr"/>
</dbReference>
<dbReference type="Gene3D" id="3.40.930.10">
    <property type="entry name" value="Mannitol-specific EII, Chain A"/>
    <property type="match status" value="1"/>
</dbReference>
<dbReference type="PANTHER" id="PTHR47738:SF3">
    <property type="entry name" value="PHOSPHOTRANSFERASE SYSTEM MANNITOL_FRUCTOSE-SPECIFIC IIA DOMAIN CONTAINING PROTEIN"/>
    <property type="match status" value="1"/>
</dbReference>
<dbReference type="Proteomes" id="UP000094378">
    <property type="component" value="Chromosome"/>
</dbReference>
<dbReference type="PANTHER" id="PTHR47738">
    <property type="entry name" value="PTS SYSTEM FRUCTOSE-LIKE EIIA COMPONENT-RELATED"/>
    <property type="match status" value="1"/>
</dbReference>
<feature type="domain" description="PTS EIIA type-2" evidence="1">
    <location>
        <begin position="1"/>
        <end position="141"/>
    </location>
</feature>
<dbReference type="InterPro" id="IPR051541">
    <property type="entry name" value="PTS_SugarTrans_NitroReg"/>
</dbReference>
<sequence>MQIKDEFIFIDEDLKSKEDIFSFLENVLIKGEIGNKDFIDSMKQRDKTASVAIGNYLAIPHCDYSFSSNIKKQELVFIKLKNKVMWDENEVLFVIALILKNEGQLEILANIGITFSDEDLVLEFHKNLTKKEQVNKFIEENS</sequence>
<protein>
    <submittedName>
        <fullName evidence="2">PTS system, mannitol-specific IIA component</fullName>
    </submittedName>
</protein>
<dbReference type="EMBL" id="CP017015">
    <property type="protein sequence ID" value="AOG60678.1"/>
    <property type="molecule type" value="Genomic_DNA"/>
</dbReference>
<dbReference type="SUPFAM" id="SSF55804">
    <property type="entry name" value="Phoshotransferase/anion transport protein"/>
    <property type="match status" value="1"/>
</dbReference>
<dbReference type="AlphaFoldDB" id="A0A1B3SL67"/>
<keyword evidence="3" id="KW-1185">Reference proteome</keyword>
<name>A0A1B3SL67_9MOLU</name>
<gene>
    <name evidence="2" type="primary">cmtB</name>
    <name evidence="2" type="ORF">SHELI_v1c07290</name>
</gene>
<dbReference type="KEGG" id="shj:SHELI_v1c07290"/>
<dbReference type="Pfam" id="PF00359">
    <property type="entry name" value="PTS_EIIA_2"/>
    <property type="match status" value="1"/>
</dbReference>
<evidence type="ECO:0000259" key="1">
    <source>
        <dbReference type="PROSITE" id="PS51094"/>
    </source>
</evidence>
<proteinExistence type="predicted"/>
<reference evidence="2 3" key="1">
    <citation type="submission" date="2016-08" db="EMBL/GenBank/DDBJ databases">
        <title>Complete genome sequence of Spiroplasma helicoides TABS-2 (DSM 22551).</title>
        <authorList>
            <person name="Shen W.-Y."/>
            <person name="Lo W.-S."/>
            <person name="Lai Y.-C."/>
            <person name="Kuo C.-H."/>
        </authorList>
    </citation>
    <scope>NUCLEOTIDE SEQUENCE [LARGE SCALE GENOMIC DNA]</scope>
    <source>
        <strain evidence="2 3">TABS-2</strain>
    </source>
</reference>
<dbReference type="RefSeq" id="WP_069116793.1">
    <property type="nucleotide sequence ID" value="NZ_CP017015.1"/>
</dbReference>
<dbReference type="OrthoDB" id="1640042at2"/>
<dbReference type="STRING" id="216938.SHELI_v1c07290"/>
<evidence type="ECO:0000313" key="2">
    <source>
        <dbReference type="EMBL" id="AOG60678.1"/>
    </source>
</evidence>
<organism evidence="2 3">
    <name type="scientific">Spiroplasma helicoides</name>
    <dbReference type="NCBI Taxonomy" id="216938"/>
    <lineage>
        <taxon>Bacteria</taxon>
        <taxon>Bacillati</taxon>
        <taxon>Mycoplasmatota</taxon>
        <taxon>Mollicutes</taxon>
        <taxon>Entomoplasmatales</taxon>
        <taxon>Spiroplasmataceae</taxon>
        <taxon>Spiroplasma</taxon>
    </lineage>
</organism>
<evidence type="ECO:0000313" key="3">
    <source>
        <dbReference type="Proteomes" id="UP000094378"/>
    </source>
</evidence>
<accession>A0A1B3SL67</accession>
<dbReference type="InterPro" id="IPR002178">
    <property type="entry name" value="PTS_EIIA_type-2_dom"/>
</dbReference>
<dbReference type="PROSITE" id="PS51094">
    <property type="entry name" value="PTS_EIIA_TYPE_2"/>
    <property type="match status" value="1"/>
</dbReference>